<evidence type="ECO:0000313" key="3">
    <source>
        <dbReference type="EMBL" id="CAF1183123.1"/>
    </source>
</evidence>
<accession>A0A814V469</accession>
<feature type="transmembrane region" description="Helical" evidence="2">
    <location>
        <begin position="345"/>
        <end position="362"/>
    </location>
</feature>
<keyword evidence="2" id="KW-0472">Membrane</keyword>
<protein>
    <submittedName>
        <fullName evidence="3">Uncharacterized protein</fullName>
    </submittedName>
</protein>
<feature type="compositionally biased region" description="Polar residues" evidence="1">
    <location>
        <begin position="43"/>
        <end position="52"/>
    </location>
</feature>
<name>A0A814V469_ADIRI</name>
<dbReference type="Proteomes" id="UP000663828">
    <property type="component" value="Unassembled WGS sequence"/>
</dbReference>
<feature type="region of interest" description="Disordered" evidence="1">
    <location>
        <begin position="1"/>
        <end position="97"/>
    </location>
</feature>
<dbReference type="AlphaFoldDB" id="A0A814V469"/>
<keyword evidence="4" id="KW-1185">Reference proteome</keyword>
<evidence type="ECO:0000313" key="4">
    <source>
        <dbReference type="Proteomes" id="UP000663828"/>
    </source>
</evidence>
<comment type="caution">
    <text evidence="3">The sequence shown here is derived from an EMBL/GenBank/DDBJ whole genome shotgun (WGS) entry which is preliminary data.</text>
</comment>
<dbReference type="EMBL" id="CAJNOR010001681">
    <property type="protein sequence ID" value="CAF1183123.1"/>
    <property type="molecule type" value="Genomic_DNA"/>
</dbReference>
<proteinExistence type="predicted"/>
<feature type="transmembrane region" description="Helical" evidence="2">
    <location>
        <begin position="312"/>
        <end position="333"/>
    </location>
</feature>
<evidence type="ECO:0000256" key="2">
    <source>
        <dbReference type="SAM" id="Phobius"/>
    </source>
</evidence>
<feature type="compositionally biased region" description="Basic and acidic residues" evidence="1">
    <location>
        <begin position="28"/>
        <end position="42"/>
    </location>
</feature>
<gene>
    <name evidence="3" type="ORF">XAT740_LOCUS22692</name>
</gene>
<organism evidence="3 4">
    <name type="scientific">Adineta ricciae</name>
    <name type="common">Rotifer</name>
    <dbReference type="NCBI Taxonomy" id="249248"/>
    <lineage>
        <taxon>Eukaryota</taxon>
        <taxon>Metazoa</taxon>
        <taxon>Spiralia</taxon>
        <taxon>Gnathifera</taxon>
        <taxon>Rotifera</taxon>
        <taxon>Eurotatoria</taxon>
        <taxon>Bdelloidea</taxon>
        <taxon>Adinetida</taxon>
        <taxon>Adinetidae</taxon>
        <taxon>Adineta</taxon>
    </lineage>
</organism>
<evidence type="ECO:0000256" key="1">
    <source>
        <dbReference type="SAM" id="MobiDB-lite"/>
    </source>
</evidence>
<keyword evidence="2" id="KW-0812">Transmembrane</keyword>
<reference evidence="3" key="1">
    <citation type="submission" date="2021-02" db="EMBL/GenBank/DDBJ databases">
        <authorList>
            <person name="Nowell W R."/>
        </authorList>
    </citation>
    <scope>NUCLEOTIDE SEQUENCE</scope>
</reference>
<feature type="compositionally biased region" description="Low complexity" evidence="1">
    <location>
        <begin position="69"/>
        <end position="96"/>
    </location>
</feature>
<keyword evidence="2" id="KW-1133">Transmembrane helix</keyword>
<sequence>MTWNSACSIASDDESSRHSFLSDCDSEFDLRPPPRYPAEKRSYSTSNKQTINRIEPPLTRSRAKALEKSLTPVQLSPSPPLSSSSSSSQKRQSTVRRSVDVFTGMASALTNNLNTTSILFPKQESTNERISTAPLDGVNILADRFESCSLDEGRLNKNCLWPSRETNSHYQRPIPSSFSANMFDTNSFSPLNHSPLFRQQQAQLWSRFRYAASTLRDNLWTEQTDSSLQQVPSNIFTSNHNYLFNVNHHPTMLIPPQTVPTRLLTFPNRVQPAEEPSSSLFRQRKITSTTEPIPSTHKTDDAPLRQTFSSKLFFTLTIFVIGLTLGYLLTNTLPPSLAWKLCVKYFQYLYLYVQAILSYLTAS</sequence>